<dbReference type="AlphaFoldDB" id="A0A8H4K3T6"/>
<evidence type="ECO:0000259" key="2">
    <source>
        <dbReference type="Pfam" id="PF24883"/>
    </source>
</evidence>
<reference evidence="3" key="1">
    <citation type="submission" date="2020-01" db="EMBL/GenBank/DDBJ databases">
        <title>Identification and distribution of gene clusters putatively required for synthesis of sphingolipid metabolism inhibitors in phylogenetically diverse species of the filamentous fungus Fusarium.</title>
        <authorList>
            <person name="Kim H.-S."/>
            <person name="Busman M."/>
            <person name="Brown D.W."/>
            <person name="Divon H."/>
            <person name="Uhlig S."/>
            <person name="Proctor R.H."/>
        </authorList>
    </citation>
    <scope>NUCLEOTIDE SEQUENCE</scope>
    <source>
        <strain evidence="3">NRRL 53441</strain>
    </source>
</reference>
<dbReference type="PANTHER" id="PTHR10039:SF5">
    <property type="entry name" value="NACHT DOMAIN-CONTAINING PROTEIN"/>
    <property type="match status" value="1"/>
</dbReference>
<dbReference type="OrthoDB" id="5375247at2759"/>
<evidence type="ECO:0000313" key="3">
    <source>
        <dbReference type="EMBL" id="KAF4442238.1"/>
    </source>
</evidence>
<comment type="caution">
    <text evidence="3">The sequence shown here is derived from an EMBL/GenBank/DDBJ whole genome shotgun (WGS) entry which is preliminary data.</text>
</comment>
<sequence>MENADHSAANPNYGQINGNGLFLVSNGGNNPTLDIVFTLRLSASQHEENQDLRDIIRSTVAVLFFGAPHRESEWADFGKTIKIIARVFGLSTTGQNLDLLRKDNPLLELLRGDFQNLLDEGRLKVTSFQEMKGYKGFVGLDKLIVSREASAIDHSNERRKPIQANHIDMCKFSWSGETNMTYEQLVEGEISIYMRDVNGKLQKSLPGSGKSTAMKALAEFPEVEKIFHGNGWSHEFMFLSDSLEQANRSWKGVLGAMLLKLPNDEKEEVEREFEWTVDTRQESLLLCKNQTSVNFLVCFFVDALDEHDKEETSTAKSIVEFLRKLVSNEPRGRGVFKVCVASRPDNEFENELHQCPGFCMEDCTKDDIDRYVFGRINSHREAEVSGRPKEERELLHTICRTIVDNARGLFIWIRLVVDQVLQSLTKGIPLQDIIQDLERVPRKTLSKFYLDILRNRPKDTRKSTHAVLETVLRAKAPVTIMDIVVLLEIISKEPDLDQLANLPE</sequence>
<dbReference type="InterPro" id="IPR056884">
    <property type="entry name" value="NPHP3-like_N"/>
</dbReference>
<accession>A0A8H4K3T6</accession>
<evidence type="ECO:0000313" key="4">
    <source>
        <dbReference type="Proteomes" id="UP000605986"/>
    </source>
</evidence>
<evidence type="ECO:0000256" key="1">
    <source>
        <dbReference type="ARBA" id="ARBA00022737"/>
    </source>
</evidence>
<name>A0A8H4K3T6_9HYPO</name>
<protein>
    <submittedName>
        <fullName evidence="3">SERAC1 protein</fullName>
    </submittedName>
</protein>
<dbReference type="PANTHER" id="PTHR10039">
    <property type="entry name" value="AMELOGENIN"/>
    <property type="match status" value="1"/>
</dbReference>
<dbReference type="Pfam" id="PF24883">
    <property type="entry name" value="NPHP3_N"/>
    <property type="match status" value="1"/>
</dbReference>
<feature type="domain" description="Nephrocystin 3-like N-terminal" evidence="2">
    <location>
        <begin position="205"/>
        <end position="343"/>
    </location>
</feature>
<gene>
    <name evidence="3" type="ORF">F53441_11800</name>
</gene>
<dbReference type="EMBL" id="JAADJG010000601">
    <property type="protein sequence ID" value="KAF4442238.1"/>
    <property type="molecule type" value="Genomic_DNA"/>
</dbReference>
<organism evidence="3 4">
    <name type="scientific">Fusarium austroafricanum</name>
    <dbReference type="NCBI Taxonomy" id="2364996"/>
    <lineage>
        <taxon>Eukaryota</taxon>
        <taxon>Fungi</taxon>
        <taxon>Dikarya</taxon>
        <taxon>Ascomycota</taxon>
        <taxon>Pezizomycotina</taxon>
        <taxon>Sordariomycetes</taxon>
        <taxon>Hypocreomycetidae</taxon>
        <taxon>Hypocreales</taxon>
        <taxon>Nectriaceae</taxon>
        <taxon>Fusarium</taxon>
        <taxon>Fusarium concolor species complex</taxon>
    </lineage>
</organism>
<proteinExistence type="predicted"/>
<keyword evidence="1" id="KW-0677">Repeat</keyword>
<keyword evidence="4" id="KW-1185">Reference proteome</keyword>
<dbReference type="Proteomes" id="UP000605986">
    <property type="component" value="Unassembled WGS sequence"/>
</dbReference>